<dbReference type="Pfam" id="PF04828">
    <property type="entry name" value="GFA"/>
    <property type="match status" value="1"/>
</dbReference>
<proteinExistence type="inferred from homology"/>
<keyword evidence="3" id="KW-0862">Zinc</keyword>
<evidence type="ECO:0000256" key="2">
    <source>
        <dbReference type="ARBA" id="ARBA00022723"/>
    </source>
</evidence>
<feature type="domain" description="CENP-V/GFA" evidence="4">
    <location>
        <begin position="3"/>
        <end position="120"/>
    </location>
</feature>
<dbReference type="InterPro" id="IPR052355">
    <property type="entry name" value="CENP-V-like"/>
</dbReference>
<evidence type="ECO:0000259" key="4">
    <source>
        <dbReference type="PROSITE" id="PS51891"/>
    </source>
</evidence>
<sequence length="133" mass="14821">MSLTATCHCGATRITLPDHPTSAARCNCTFCARTGAVWAYYPHGALKIERADGQRDYSTDPSVGLHHFCGSCGMHTWGESIDWSTVYNTDGTLKGIDEMPEPKLTRCQVNLNLIDDLDWSRIEIEELDGRANW</sequence>
<dbReference type="AlphaFoldDB" id="A0A1I7N4Z8"/>
<dbReference type="SUPFAM" id="SSF51316">
    <property type="entry name" value="Mss4-like"/>
    <property type="match status" value="1"/>
</dbReference>
<evidence type="ECO:0000256" key="1">
    <source>
        <dbReference type="ARBA" id="ARBA00005495"/>
    </source>
</evidence>
<dbReference type="EMBL" id="FPCK01000001">
    <property type="protein sequence ID" value="SFV29656.1"/>
    <property type="molecule type" value="Genomic_DNA"/>
</dbReference>
<name>A0A1I7N4Z8_9HYPH</name>
<dbReference type="InterPro" id="IPR006913">
    <property type="entry name" value="CENP-V/GFA"/>
</dbReference>
<keyword evidence="2" id="KW-0479">Metal-binding</keyword>
<evidence type="ECO:0000256" key="3">
    <source>
        <dbReference type="ARBA" id="ARBA00022833"/>
    </source>
</evidence>
<dbReference type="PROSITE" id="PS51891">
    <property type="entry name" value="CENP_V_GFA"/>
    <property type="match status" value="1"/>
</dbReference>
<accession>A0A1I7N4Z8</accession>
<dbReference type="OrthoDB" id="9805575at2"/>
<dbReference type="PANTHER" id="PTHR28620:SF1">
    <property type="entry name" value="CENP-V_GFA DOMAIN-CONTAINING PROTEIN"/>
    <property type="match status" value="1"/>
</dbReference>
<evidence type="ECO:0000313" key="5">
    <source>
        <dbReference type="EMBL" id="SFV29656.1"/>
    </source>
</evidence>
<dbReference type="RefSeq" id="WP_092421217.1">
    <property type="nucleotide sequence ID" value="NZ_FPCK01000001.1"/>
</dbReference>
<reference evidence="5 6" key="1">
    <citation type="submission" date="2016-10" db="EMBL/GenBank/DDBJ databases">
        <authorList>
            <person name="de Groot N.N."/>
        </authorList>
    </citation>
    <scope>NUCLEOTIDE SEQUENCE [LARGE SCALE GENOMIC DNA]</scope>
    <source>
        <strain evidence="5 6">IPL20</strain>
    </source>
</reference>
<dbReference type="STRING" id="429728.SAMN05216456_0806"/>
<dbReference type="GO" id="GO:0046872">
    <property type="term" value="F:metal ion binding"/>
    <property type="evidence" value="ECO:0007669"/>
    <property type="project" value="UniProtKB-KW"/>
</dbReference>
<evidence type="ECO:0000313" key="6">
    <source>
        <dbReference type="Proteomes" id="UP000199074"/>
    </source>
</evidence>
<comment type="similarity">
    <text evidence="1">Belongs to the Gfa family.</text>
</comment>
<keyword evidence="6" id="KW-1185">Reference proteome</keyword>
<protein>
    <submittedName>
        <fullName evidence="5">Uncharacterized conserved protein</fullName>
    </submittedName>
</protein>
<dbReference type="Gene3D" id="2.170.150.70">
    <property type="match status" value="1"/>
</dbReference>
<gene>
    <name evidence="5" type="ORF">SAMN05216456_0806</name>
</gene>
<dbReference type="InterPro" id="IPR011057">
    <property type="entry name" value="Mss4-like_sf"/>
</dbReference>
<organism evidence="5 6">
    <name type="scientific">Devosia crocina</name>
    <dbReference type="NCBI Taxonomy" id="429728"/>
    <lineage>
        <taxon>Bacteria</taxon>
        <taxon>Pseudomonadati</taxon>
        <taxon>Pseudomonadota</taxon>
        <taxon>Alphaproteobacteria</taxon>
        <taxon>Hyphomicrobiales</taxon>
        <taxon>Devosiaceae</taxon>
        <taxon>Devosia</taxon>
    </lineage>
</organism>
<dbReference type="Proteomes" id="UP000199074">
    <property type="component" value="Unassembled WGS sequence"/>
</dbReference>
<dbReference type="GO" id="GO:0016846">
    <property type="term" value="F:carbon-sulfur lyase activity"/>
    <property type="evidence" value="ECO:0007669"/>
    <property type="project" value="InterPro"/>
</dbReference>
<dbReference type="PANTHER" id="PTHR28620">
    <property type="entry name" value="CENTROMERE PROTEIN V"/>
    <property type="match status" value="1"/>
</dbReference>